<dbReference type="GO" id="GO:0005524">
    <property type="term" value="F:ATP binding"/>
    <property type="evidence" value="ECO:0007669"/>
    <property type="project" value="UniProtKB-KW"/>
</dbReference>
<keyword evidence="3" id="KW-0813">Transport</keyword>
<dbReference type="PANTHER" id="PTHR43297">
    <property type="entry name" value="OLIGOPEPTIDE TRANSPORT ATP-BINDING PROTEIN APPD"/>
    <property type="match status" value="1"/>
</dbReference>
<evidence type="ECO:0000256" key="1">
    <source>
        <dbReference type="ARBA" id="ARBA00004202"/>
    </source>
</evidence>
<comment type="subcellular location">
    <subcellularLocation>
        <location evidence="1">Cell membrane</location>
        <topology evidence="1">Peripheral membrane protein</topology>
    </subcellularLocation>
</comment>
<dbReference type="RefSeq" id="WP_136352240.1">
    <property type="nucleotide sequence ID" value="NZ_CP046266.1"/>
</dbReference>
<gene>
    <name evidence="10" type="ORF">E6W99_05710</name>
</gene>
<dbReference type="PANTHER" id="PTHR43297:SF14">
    <property type="entry name" value="ATPASE AAA-TYPE CORE DOMAIN-CONTAINING PROTEIN"/>
    <property type="match status" value="1"/>
</dbReference>
<evidence type="ECO:0000256" key="6">
    <source>
        <dbReference type="ARBA" id="ARBA00022741"/>
    </source>
</evidence>
<dbReference type="Proteomes" id="UP000310334">
    <property type="component" value="Unassembled WGS sequence"/>
</dbReference>
<evidence type="ECO:0000256" key="5">
    <source>
        <dbReference type="ARBA" id="ARBA00022519"/>
    </source>
</evidence>
<comment type="caution">
    <text evidence="10">The sequence shown here is derived from an EMBL/GenBank/DDBJ whole genome shotgun (WGS) entry which is preliminary data.</text>
</comment>
<dbReference type="SUPFAM" id="SSF52540">
    <property type="entry name" value="P-loop containing nucleoside triphosphate hydrolases"/>
    <property type="match status" value="1"/>
</dbReference>
<name>A0A4S4C1F1_9BACI</name>
<evidence type="ECO:0000256" key="2">
    <source>
        <dbReference type="ARBA" id="ARBA00005417"/>
    </source>
</evidence>
<dbReference type="PROSITE" id="PS50893">
    <property type="entry name" value="ABC_TRANSPORTER_2"/>
    <property type="match status" value="1"/>
</dbReference>
<evidence type="ECO:0000256" key="4">
    <source>
        <dbReference type="ARBA" id="ARBA00022475"/>
    </source>
</evidence>
<keyword evidence="8" id="KW-1278">Translocase</keyword>
<reference evidence="10 11" key="1">
    <citation type="submission" date="2019-04" db="EMBL/GenBank/DDBJ databases">
        <title>Bacillus sediminilitoris sp. nov., isolated from a tidal flat sediment on the East China Sea.</title>
        <authorList>
            <person name="Wei Y."/>
            <person name="Mao H."/>
            <person name="Fang J."/>
        </authorList>
    </citation>
    <scope>NUCLEOTIDE SEQUENCE [LARGE SCALE GENOMIC DNA]</scope>
    <source>
        <strain evidence="10 11">DSL-17</strain>
    </source>
</reference>
<dbReference type="GO" id="GO:0016887">
    <property type="term" value="F:ATP hydrolysis activity"/>
    <property type="evidence" value="ECO:0007669"/>
    <property type="project" value="InterPro"/>
</dbReference>
<keyword evidence="7 10" id="KW-0067">ATP-binding</keyword>
<keyword evidence="6" id="KW-0547">Nucleotide-binding</keyword>
<dbReference type="InterPro" id="IPR027417">
    <property type="entry name" value="P-loop_NTPase"/>
</dbReference>
<proteinExistence type="inferred from homology"/>
<dbReference type="GO" id="GO:0005886">
    <property type="term" value="C:plasma membrane"/>
    <property type="evidence" value="ECO:0007669"/>
    <property type="project" value="UniProtKB-SubCell"/>
</dbReference>
<dbReference type="InterPro" id="IPR017871">
    <property type="entry name" value="ABC_transporter-like_CS"/>
</dbReference>
<dbReference type="Pfam" id="PF00005">
    <property type="entry name" value="ABC_tran"/>
    <property type="match status" value="1"/>
</dbReference>
<dbReference type="OrthoDB" id="9802264at2"/>
<comment type="similarity">
    <text evidence="2">Belongs to the ABC transporter superfamily.</text>
</comment>
<dbReference type="AlphaFoldDB" id="A0A4S4C1F1"/>
<dbReference type="EMBL" id="SSNT01000004">
    <property type="protein sequence ID" value="THF81405.1"/>
    <property type="molecule type" value="Genomic_DNA"/>
</dbReference>
<organism evidence="10 11">
    <name type="scientific">Metabacillus sediminilitoris</name>
    <dbReference type="NCBI Taxonomy" id="2567941"/>
    <lineage>
        <taxon>Bacteria</taxon>
        <taxon>Bacillati</taxon>
        <taxon>Bacillota</taxon>
        <taxon>Bacilli</taxon>
        <taxon>Bacillales</taxon>
        <taxon>Bacillaceae</taxon>
        <taxon>Metabacillus</taxon>
    </lineage>
</organism>
<dbReference type="PROSITE" id="PS00211">
    <property type="entry name" value="ABC_TRANSPORTER_1"/>
    <property type="match status" value="1"/>
</dbReference>
<sequence length="271" mass="30444">MILSLENVSISSREKKIVDNVSLSIQKGEWYALVGQSGSGKSLLSQAIGQMLPPNLQVEGKILFKDEDLLSLSPKQIRTFRGQKLSYIFQDYQGSFTPFRTIGQHFEEYQKAHGIRDAKTRKIKSMDALESVGLDEALYKRYPFQLSGGQLQRVSIAMALLLSPDLLIADEITTALDSVSGHRILELLAKRQKETGCAILFITHDWRHVRRYATRLAVMKEGEIVESGGKHRILDHPQHDYTKQLIQAAPILGRGLPSGLKEVDTYESAYC</sequence>
<dbReference type="Gene3D" id="3.40.50.300">
    <property type="entry name" value="P-loop containing nucleotide triphosphate hydrolases"/>
    <property type="match status" value="1"/>
</dbReference>
<dbReference type="InterPro" id="IPR050388">
    <property type="entry name" value="ABC_Ni/Peptide_Import"/>
</dbReference>
<keyword evidence="4" id="KW-1003">Cell membrane</keyword>
<accession>A0A4S4C1F1</accession>
<keyword evidence="5" id="KW-0997">Cell inner membrane</keyword>
<evidence type="ECO:0000256" key="8">
    <source>
        <dbReference type="ARBA" id="ARBA00022967"/>
    </source>
</evidence>
<dbReference type="InterPro" id="IPR003439">
    <property type="entry name" value="ABC_transporter-like_ATP-bd"/>
</dbReference>
<evidence type="ECO:0000256" key="7">
    <source>
        <dbReference type="ARBA" id="ARBA00022840"/>
    </source>
</evidence>
<protein>
    <submittedName>
        <fullName evidence="10">ABC transporter ATP-binding protein</fullName>
    </submittedName>
</protein>
<evidence type="ECO:0000313" key="11">
    <source>
        <dbReference type="Proteomes" id="UP000310334"/>
    </source>
</evidence>
<dbReference type="InterPro" id="IPR003593">
    <property type="entry name" value="AAA+_ATPase"/>
</dbReference>
<keyword evidence="9" id="KW-0472">Membrane</keyword>
<dbReference type="CDD" id="cd03257">
    <property type="entry name" value="ABC_NikE_OppD_transporters"/>
    <property type="match status" value="1"/>
</dbReference>
<evidence type="ECO:0000256" key="9">
    <source>
        <dbReference type="ARBA" id="ARBA00023136"/>
    </source>
</evidence>
<dbReference type="SMART" id="SM00382">
    <property type="entry name" value="AAA"/>
    <property type="match status" value="1"/>
</dbReference>
<evidence type="ECO:0000313" key="10">
    <source>
        <dbReference type="EMBL" id="THF81405.1"/>
    </source>
</evidence>
<keyword evidence="11" id="KW-1185">Reference proteome</keyword>
<evidence type="ECO:0000256" key="3">
    <source>
        <dbReference type="ARBA" id="ARBA00022448"/>
    </source>
</evidence>